<dbReference type="InterPro" id="IPR001647">
    <property type="entry name" value="HTH_TetR"/>
</dbReference>
<dbReference type="SUPFAM" id="SSF46689">
    <property type="entry name" value="Homeodomain-like"/>
    <property type="match status" value="1"/>
</dbReference>
<dbReference type="Pfam" id="PF00440">
    <property type="entry name" value="TetR_N"/>
    <property type="match status" value="1"/>
</dbReference>
<gene>
    <name evidence="7" type="ORF">DMH04_41850</name>
</gene>
<evidence type="ECO:0000256" key="2">
    <source>
        <dbReference type="ARBA" id="ARBA00023125"/>
    </source>
</evidence>
<dbReference type="EMBL" id="QHKI01000057">
    <property type="protein sequence ID" value="RSM73033.1"/>
    <property type="molecule type" value="Genomic_DNA"/>
</dbReference>
<dbReference type="PRINTS" id="PR00455">
    <property type="entry name" value="HTHTETR"/>
</dbReference>
<comment type="caution">
    <text evidence="7">The sequence shown here is derived from an EMBL/GenBank/DDBJ whole genome shotgun (WGS) entry which is preliminary data.</text>
</comment>
<dbReference type="GO" id="GO:0003700">
    <property type="term" value="F:DNA-binding transcription factor activity"/>
    <property type="evidence" value="ECO:0007669"/>
    <property type="project" value="TreeGrafter"/>
</dbReference>
<keyword evidence="2 4" id="KW-0238">DNA-binding</keyword>
<feature type="domain" description="HTH tetR-type" evidence="6">
    <location>
        <begin position="20"/>
        <end position="80"/>
    </location>
</feature>
<dbReference type="OrthoDB" id="4823039at2"/>
<dbReference type="InterPro" id="IPR036271">
    <property type="entry name" value="Tet_transcr_reg_TetR-rel_C_sf"/>
</dbReference>
<dbReference type="PANTHER" id="PTHR30055">
    <property type="entry name" value="HTH-TYPE TRANSCRIPTIONAL REGULATOR RUTR"/>
    <property type="match status" value="1"/>
</dbReference>
<protein>
    <submittedName>
        <fullName evidence="7">TetR/AcrR family transcriptional regulator</fullName>
    </submittedName>
</protein>
<dbReference type="InterPro" id="IPR050109">
    <property type="entry name" value="HTH-type_TetR-like_transc_reg"/>
</dbReference>
<evidence type="ECO:0000259" key="6">
    <source>
        <dbReference type="PROSITE" id="PS50977"/>
    </source>
</evidence>
<dbReference type="AlphaFoldDB" id="A0A428YTX1"/>
<proteinExistence type="predicted"/>
<dbReference type="SUPFAM" id="SSF48498">
    <property type="entry name" value="Tetracyclin repressor-like, C-terminal domain"/>
    <property type="match status" value="1"/>
</dbReference>
<keyword evidence="1" id="KW-0805">Transcription regulation</keyword>
<reference evidence="7 8" key="1">
    <citation type="submission" date="2018-05" db="EMBL/GenBank/DDBJ databases">
        <title>Evolution of GPA BGCs.</title>
        <authorList>
            <person name="Waglechner N."/>
            <person name="Wright G.D."/>
        </authorList>
    </citation>
    <scope>NUCLEOTIDE SEQUENCE [LARGE SCALE GENOMIC DNA]</scope>
    <source>
        <strain evidence="7 8">A82846</strain>
    </source>
</reference>
<dbReference type="Gene3D" id="1.10.357.10">
    <property type="entry name" value="Tetracycline Repressor, domain 2"/>
    <property type="match status" value="1"/>
</dbReference>
<dbReference type="Proteomes" id="UP000287547">
    <property type="component" value="Unassembled WGS sequence"/>
</dbReference>
<evidence type="ECO:0000313" key="7">
    <source>
        <dbReference type="EMBL" id="RSM73033.1"/>
    </source>
</evidence>
<organism evidence="7 8">
    <name type="scientific">Kibdelosporangium aridum</name>
    <dbReference type="NCBI Taxonomy" id="2030"/>
    <lineage>
        <taxon>Bacteria</taxon>
        <taxon>Bacillati</taxon>
        <taxon>Actinomycetota</taxon>
        <taxon>Actinomycetes</taxon>
        <taxon>Pseudonocardiales</taxon>
        <taxon>Pseudonocardiaceae</taxon>
        <taxon>Kibdelosporangium</taxon>
    </lineage>
</organism>
<feature type="DNA-binding region" description="H-T-H motif" evidence="4">
    <location>
        <begin position="43"/>
        <end position="62"/>
    </location>
</feature>
<dbReference type="PANTHER" id="PTHR30055:SF234">
    <property type="entry name" value="HTH-TYPE TRANSCRIPTIONAL REGULATOR BETI"/>
    <property type="match status" value="1"/>
</dbReference>
<accession>A0A428YTX1</accession>
<evidence type="ECO:0000256" key="5">
    <source>
        <dbReference type="SAM" id="MobiDB-lite"/>
    </source>
</evidence>
<evidence type="ECO:0000256" key="4">
    <source>
        <dbReference type="PROSITE-ProRule" id="PRU00335"/>
    </source>
</evidence>
<keyword evidence="3" id="KW-0804">Transcription</keyword>
<dbReference type="PROSITE" id="PS50977">
    <property type="entry name" value="HTH_TETR_2"/>
    <property type="match status" value="1"/>
</dbReference>
<evidence type="ECO:0000313" key="8">
    <source>
        <dbReference type="Proteomes" id="UP000287547"/>
    </source>
</evidence>
<dbReference type="RefSeq" id="WP_037271692.1">
    <property type="nucleotide sequence ID" value="NZ_QHKI01000057.1"/>
</dbReference>
<dbReference type="InterPro" id="IPR009057">
    <property type="entry name" value="Homeodomain-like_sf"/>
</dbReference>
<name>A0A428YTX1_KIBAR</name>
<evidence type="ECO:0000256" key="1">
    <source>
        <dbReference type="ARBA" id="ARBA00023015"/>
    </source>
</evidence>
<sequence length="215" mass="24653">MNSPASGRSYHSPRRAAQAKATRREILETARRLFRERGYAATTVPDVARAAGVSTKTVYLAFPTKRQLLLSVWDLALHGDDEQIPVADRDWFREMIEEPDPGRQMDLYTRNADRKGRFADVLEVIRGAAAADAEIAELWRKMQAEFHDNQRRIVVALQQKGGLRPGLSVDDANDLLWTINHPTVYYMLVTERGWSAEKYRDWLATTLRQQLLGEW</sequence>
<feature type="region of interest" description="Disordered" evidence="5">
    <location>
        <begin position="1"/>
        <end position="22"/>
    </location>
</feature>
<dbReference type="GO" id="GO:0000976">
    <property type="term" value="F:transcription cis-regulatory region binding"/>
    <property type="evidence" value="ECO:0007669"/>
    <property type="project" value="TreeGrafter"/>
</dbReference>
<evidence type="ECO:0000256" key="3">
    <source>
        <dbReference type="ARBA" id="ARBA00023163"/>
    </source>
</evidence>